<keyword evidence="1" id="KW-0812">Transmembrane</keyword>
<sequence>MSFETNKKLAEAFDSWRIVPRILVAMYCYLLYTTAIWFMALPDPSATQSAFVSTIVGAGAAIFGLYTNSGKGKTNG</sequence>
<protein>
    <recommendedName>
        <fullName evidence="4">Holin</fullName>
    </recommendedName>
</protein>
<reference evidence="2 3" key="1">
    <citation type="journal article" date="2016" name="Genom Data">
        <title>Complete genome sequence of a giant Vibrio phage ValKK3 infecting Vibrio alginolyticus.</title>
        <authorList>
            <person name="Lal T.M."/>
            <person name="Sano M."/>
            <person name="Hatai K."/>
            <person name="Ransangan J."/>
        </authorList>
    </citation>
    <scope>NUCLEOTIDE SEQUENCE [LARGE SCALE GENOMIC DNA]</scope>
</reference>
<evidence type="ECO:0000313" key="3">
    <source>
        <dbReference type="Proteomes" id="UP000202888"/>
    </source>
</evidence>
<name>A0A0D4DBI1_9CAUD</name>
<evidence type="ECO:0008006" key="4">
    <source>
        <dbReference type="Google" id="ProtNLM"/>
    </source>
</evidence>
<feature type="transmembrane region" description="Helical" evidence="1">
    <location>
        <begin position="21"/>
        <end position="40"/>
    </location>
</feature>
<feature type="transmembrane region" description="Helical" evidence="1">
    <location>
        <begin position="46"/>
        <end position="66"/>
    </location>
</feature>
<dbReference type="Proteomes" id="UP000202888">
    <property type="component" value="Segment"/>
</dbReference>
<proteinExistence type="predicted"/>
<accession>A0A0D4DBI1</accession>
<keyword evidence="1" id="KW-1133">Transmembrane helix</keyword>
<keyword evidence="1" id="KW-0472">Membrane</keyword>
<dbReference type="EMBL" id="KP671755">
    <property type="protein sequence ID" value="AJT61007.1"/>
    <property type="molecule type" value="Genomic_DNA"/>
</dbReference>
<evidence type="ECO:0000256" key="1">
    <source>
        <dbReference type="SAM" id="Phobius"/>
    </source>
</evidence>
<evidence type="ECO:0000313" key="2">
    <source>
        <dbReference type="EMBL" id="AJT61007.1"/>
    </source>
</evidence>
<dbReference type="RefSeq" id="YP_009201269.1">
    <property type="nucleotide sequence ID" value="NC_028829.1"/>
</dbReference>
<organism evidence="2 3">
    <name type="scientific">Vibrio phage ValKK3</name>
    <dbReference type="NCBI Taxonomy" id="1610855"/>
    <lineage>
        <taxon>Viruses</taxon>
        <taxon>Duplodnaviria</taxon>
        <taxon>Heunggongvirae</taxon>
        <taxon>Uroviricota</taxon>
        <taxon>Caudoviricetes</taxon>
        <taxon>Pantevenvirales</taxon>
        <taxon>Straboviridae</taxon>
        <taxon>Schizotequatrovirus</taxon>
        <taxon>Schizotequatrovirus valkk3</taxon>
    </lineage>
</organism>
<keyword evidence="3" id="KW-1185">Reference proteome</keyword>
<dbReference type="KEGG" id="vg:26628492"/>
<dbReference type="OrthoDB" id="22721at10239"/>
<dbReference type="GeneID" id="26628492"/>